<dbReference type="Proteomes" id="UP000029549">
    <property type="component" value="Unassembled WGS sequence"/>
</dbReference>
<comment type="caution">
    <text evidence="1">The sequence shown here is derived from an EMBL/GenBank/DDBJ whole genome shotgun (WGS) entry which is preliminary data.</text>
</comment>
<organism evidence="1 2">
    <name type="scientific">Comamonas thiooxydans</name>
    <dbReference type="NCBI Taxonomy" id="363952"/>
    <lineage>
        <taxon>Bacteria</taxon>
        <taxon>Pseudomonadati</taxon>
        <taxon>Pseudomonadota</taxon>
        <taxon>Betaproteobacteria</taxon>
        <taxon>Burkholderiales</taxon>
        <taxon>Comamonadaceae</taxon>
        <taxon>Comamonas</taxon>
    </lineage>
</organism>
<name>A0A0E3BV11_9BURK</name>
<keyword evidence="2" id="KW-1185">Reference proteome</keyword>
<evidence type="ECO:0000313" key="1">
    <source>
        <dbReference type="EMBL" id="KGH11881.1"/>
    </source>
</evidence>
<protein>
    <submittedName>
        <fullName evidence="1">Uncharacterized protein</fullName>
    </submittedName>
</protein>
<proteinExistence type="predicted"/>
<gene>
    <name evidence="1" type="ORF">P608_12245</name>
</gene>
<sequence length="67" mass="7616">MHKLHTGQTKLAHISEARHKFISPAFTRLASEASTAFHKLQHASQTAYAEMTSRHRVNRGSYIIDLK</sequence>
<accession>A0A0E3BV11</accession>
<evidence type="ECO:0000313" key="2">
    <source>
        <dbReference type="Proteomes" id="UP000029549"/>
    </source>
</evidence>
<dbReference type="EMBL" id="AWTP01000109">
    <property type="protein sequence ID" value="KGH11881.1"/>
    <property type="molecule type" value="Genomic_DNA"/>
</dbReference>
<dbReference type="AlphaFoldDB" id="A0A0E3BV11"/>
<reference evidence="1 2" key="1">
    <citation type="submission" date="2013-09" db="EMBL/GenBank/DDBJ databases">
        <title>High correlation between genotypes and phenotypes of environmental bacteria Comamonas testosteroni strains.</title>
        <authorList>
            <person name="Liu L."/>
            <person name="Zhu W."/>
            <person name="Xia X."/>
            <person name="Xu B."/>
            <person name="Luo M."/>
            <person name="Wang G."/>
        </authorList>
    </citation>
    <scope>NUCLEOTIDE SEQUENCE [LARGE SCALE GENOMIC DNA]</scope>
    <source>
        <strain evidence="1 2">DF2</strain>
    </source>
</reference>